<evidence type="ECO:0000313" key="3">
    <source>
        <dbReference type="EMBL" id="KAI7740599.1"/>
    </source>
</evidence>
<evidence type="ECO:0000256" key="1">
    <source>
        <dbReference type="SAM" id="Phobius"/>
    </source>
</evidence>
<organism evidence="3 4">
    <name type="scientific">Ambrosia artemisiifolia</name>
    <name type="common">Common ragweed</name>
    <dbReference type="NCBI Taxonomy" id="4212"/>
    <lineage>
        <taxon>Eukaryota</taxon>
        <taxon>Viridiplantae</taxon>
        <taxon>Streptophyta</taxon>
        <taxon>Embryophyta</taxon>
        <taxon>Tracheophyta</taxon>
        <taxon>Spermatophyta</taxon>
        <taxon>Magnoliopsida</taxon>
        <taxon>eudicotyledons</taxon>
        <taxon>Gunneridae</taxon>
        <taxon>Pentapetalae</taxon>
        <taxon>asterids</taxon>
        <taxon>campanulids</taxon>
        <taxon>Asterales</taxon>
        <taxon>Asteraceae</taxon>
        <taxon>Asteroideae</taxon>
        <taxon>Heliantheae alliance</taxon>
        <taxon>Heliantheae</taxon>
        <taxon>Ambrosia</taxon>
    </lineage>
</organism>
<reference evidence="3" key="1">
    <citation type="submission" date="2022-06" db="EMBL/GenBank/DDBJ databases">
        <title>Uncovering the hologenomic basis of an extraordinary plant invasion.</title>
        <authorList>
            <person name="Bieker V.C."/>
            <person name="Martin M.D."/>
            <person name="Gilbert T."/>
            <person name="Hodgins K."/>
            <person name="Battlay P."/>
            <person name="Petersen B."/>
            <person name="Wilson J."/>
        </authorList>
    </citation>
    <scope>NUCLEOTIDE SEQUENCE</scope>
    <source>
        <strain evidence="3">AA19_3_7</strain>
        <tissue evidence="3">Leaf</tissue>
    </source>
</reference>
<dbReference type="EMBL" id="JAMZMK010008395">
    <property type="protein sequence ID" value="KAI7740599.1"/>
    <property type="molecule type" value="Genomic_DNA"/>
</dbReference>
<feature type="transmembrane region" description="Helical" evidence="1">
    <location>
        <begin position="101"/>
        <end position="121"/>
    </location>
</feature>
<feature type="signal peptide" evidence="2">
    <location>
        <begin position="1"/>
        <end position="22"/>
    </location>
</feature>
<comment type="caution">
    <text evidence="3">The sequence shown here is derived from an EMBL/GenBank/DDBJ whole genome shotgun (WGS) entry which is preliminary data.</text>
</comment>
<keyword evidence="1" id="KW-0812">Transmembrane</keyword>
<keyword evidence="1" id="KW-1133">Transmembrane helix</keyword>
<protein>
    <submittedName>
        <fullName evidence="3">Uncharacterized protein</fullName>
    </submittedName>
</protein>
<keyword evidence="1" id="KW-0472">Membrane</keyword>
<evidence type="ECO:0000256" key="2">
    <source>
        <dbReference type="SAM" id="SignalP"/>
    </source>
</evidence>
<name>A0AAD5CHF6_AMBAR</name>
<evidence type="ECO:0000313" key="4">
    <source>
        <dbReference type="Proteomes" id="UP001206925"/>
    </source>
</evidence>
<keyword evidence="4" id="KW-1185">Reference proteome</keyword>
<keyword evidence="2" id="KW-0732">Signal</keyword>
<sequence>MILAVILVSFASFVAMFIAVLADAGNYLQEVKTTPEHELMGRLAYEHVNEPANILIEAELPASVVDVPLRVAHKFLVANCRYLSLFLSSRKLMLTYHSIKLVYGCVCWCLVVLTIGCRMLALTPTAKIHITTPQKDNYFNSKIPETDLQKVSRTTVSTTKTTQSRASQCVAFTALDTVMCEFNLC</sequence>
<accession>A0AAD5CHF6</accession>
<proteinExistence type="predicted"/>
<dbReference type="Proteomes" id="UP001206925">
    <property type="component" value="Unassembled WGS sequence"/>
</dbReference>
<dbReference type="AlphaFoldDB" id="A0AAD5CHF6"/>
<feature type="chain" id="PRO_5042227385" evidence="2">
    <location>
        <begin position="23"/>
        <end position="185"/>
    </location>
</feature>
<gene>
    <name evidence="3" type="ORF">M8C21_022142</name>
</gene>